<dbReference type="Gene3D" id="3.90.79.10">
    <property type="entry name" value="Nucleoside Triphosphate Pyrophosphohydrolase"/>
    <property type="match status" value="1"/>
</dbReference>
<accession>A0A4R8G0R7</accession>
<protein>
    <submittedName>
        <fullName evidence="6">NUDIX hydrolase</fullName>
    </submittedName>
</protein>
<comment type="cofactor">
    <cofactor evidence="1">
        <name>Mg(2+)</name>
        <dbReference type="ChEBI" id="CHEBI:18420"/>
    </cofactor>
</comment>
<dbReference type="InterPro" id="IPR047198">
    <property type="entry name" value="DDP-like_NUDIX"/>
</dbReference>
<reference evidence="6" key="3">
    <citation type="submission" date="2021-01" db="EMBL/GenBank/DDBJ databases">
        <authorList>
            <person name="Guzman M.S."/>
        </authorList>
    </citation>
    <scope>NUCLEOTIDE SEQUENCE</scope>
    <source>
        <strain evidence="6">AB19</strain>
    </source>
</reference>
<evidence type="ECO:0000256" key="1">
    <source>
        <dbReference type="ARBA" id="ARBA00001946"/>
    </source>
</evidence>
<evidence type="ECO:0000256" key="2">
    <source>
        <dbReference type="ARBA" id="ARBA00022723"/>
    </source>
</evidence>
<dbReference type="PANTHER" id="PTHR12629">
    <property type="entry name" value="DIPHOSPHOINOSITOL POLYPHOSPHATE PHOSPHOHYDROLASE"/>
    <property type="match status" value="1"/>
</dbReference>
<dbReference type="PANTHER" id="PTHR12629:SF0">
    <property type="entry name" value="DIPHOSPHOINOSITOL-POLYPHOSPHATE DIPHOSPHATASE"/>
    <property type="match status" value="1"/>
</dbReference>
<sequence length="161" mass="18225">MDGNLATEPKSPVGSQIAALPFRRDKNGRLSVLMVTSRGTGRWVMPKGWTMDGRKPWVAAEIEALEEAGAEGFIATQSIGTYDYDKRLDDGSVLRCRVEVFPMIVKTLKRDWKERRERTRRWFSPKAAARRVDEPELATLLRSLSGKPQKVPVIRDLIRSA</sequence>
<dbReference type="Proteomes" id="UP000295484">
    <property type="component" value="Unassembled WGS sequence"/>
</dbReference>
<evidence type="ECO:0000313" key="8">
    <source>
        <dbReference type="Proteomes" id="UP000295484"/>
    </source>
</evidence>
<proteinExistence type="predicted"/>
<dbReference type="SUPFAM" id="SSF55811">
    <property type="entry name" value="Nudix"/>
    <property type="match status" value="1"/>
</dbReference>
<dbReference type="GO" id="GO:0016462">
    <property type="term" value="F:pyrophosphatase activity"/>
    <property type="evidence" value="ECO:0007669"/>
    <property type="project" value="InterPro"/>
</dbReference>
<evidence type="ECO:0000256" key="3">
    <source>
        <dbReference type="ARBA" id="ARBA00022801"/>
    </source>
</evidence>
<dbReference type="InterPro" id="IPR015797">
    <property type="entry name" value="NUDIX_hydrolase-like_dom_sf"/>
</dbReference>
<dbReference type="GO" id="GO:0005737">
    <property type="term" value="C:cytoplasm"/>
    <property type="evidence" value="ECO:0007669"/>
    <property type="project" value="TreeGrafter"/>
</dbReference>
<keyword evidence="9" id="KW-1185">Reference proteome</keyword>
<comment type="caution">
    <text evidence="7">The sequence shown here is derived from an EMBL/GenBank/DDBJ whole genome shotgun (WGS) entry which is preliminary data.</text>
</comment>
<feature type="domain" description="Nudix hydrolase" evidence="5">
    <location>
        <begin position="12"/>
        <end position="145"/>
    </location>
</feature>
<organism evidence="7 8">
    <name type="scientific">Rhodovulum visakhapatnamense</name>
    <dbReference type="NCBI Taxonomy" id="364297"/>
    <lineage>
        <taxon>Bacteria</taxon>
        <taxon>Pseudomonadati</taxon>
        <taxon>Pseudomonadota</taxon>
        <taxon>Alphaproteobacteria</taxon>
        <taxon>Rhodobacterales</taxon>
        <taxon>Paracoccaceae</taxon>
        <taxon>Rhodovulum</taxon>
    </lineage>
</organism>
<name>A0A4R8G0R7_9RHOB</name>
<keyword evidence="3 6" id="KW-0378">Hydrolase</keyword>
<dbReference type="AlphaFoldDB" id="A0A4R8G0R7"/>
<reference evidence="9" key="2">
    <citation type="submission" date="2021-01" db="EMBL/GenBank/DDBJ databases">
        <title>Draft genomes of Rhodovulum sulfidophilum.</title>
        <authorList>
            <person name="Guzman M.S."/>
        </authorList>
    </citation>
    <scope>NUCLEOTIDE SEQUENCE [LARGE SCALE GENOMIC DNA]</scope>
    <source>
        <strain evidence="9">AB19</strain>
    </source>
</reference>
<reference evidence="7 8" key="1">
    <citation type="submission" date="2019-03" db="EMBL/GenBank/DDBJ databases">
        <title>Genomic Encyclopedia of Type Strains, Phase IV (KMG-IV): sequencing the most valuable type-strain genomes for metagenomic binning, comparative biology and taxonomic classification.</title>
        <authorList>
            <person name="Goeker M."/>
        </authorList>
    </citation>
    <scope>NUCLEOTIDE SEQUENCE [LARGE SCALE GENOMIC DNA]</scope>
    <source>
        <strain evidence="7 8">JA181</strain>
    </source>
</reference>
<dbReference type="CDD" id="cd04666">
    <property type="entry name" value="NUDIX_DIPP2_like_Nudt4"/>
    <property type="match status" value="1"/>
</dbReference>
<dbReference type="Pfam" id="PF00293">
    <property type="entry name" value="NUDIX"/>
    <property type="match status" value="1"/>
</dbReference>
<dbReference type="RefSeq" id="WP_075784829.1">
    <property type="nucleotide sequence ID" value="NZ_JAESIL010000095.1"/>
</dbReference>
<dbReference type="GO" id="GO:0046872">
    <property type="term" value="F:metal ion binding"/>
    <property type="evidence" value="ECO:0007669"/>
    <property type="project" value="UniProtKB-KW"/>
</dbReference>
<evidence type="ECO:0000313" key="6">
    <source>
        <dbReference type="EMBL" id="MBL3579927.1"/>
    </source>
</evidence>
<dbReference type="Proteomes" id="UP000635853">
    <property type="component" value="Unassembled WGS sequence"/>
</dbReference>
<evidence type="ECO:0000313" key="9">
    <source>
        <dbReference type="Proteomes" id="UP000635853"/>
    </source>
</evidence>
<evidence type="ECO:0000313" key="7">
    <source>
        <dbReference type="EMBL" id="TDX33139.1"/>
    </source>
</evidence>
<dbReference type="PROSITE" id="PS51462">
    <property type="entry name" value="NUDIX"/>
    <property type="match status" value="1"/>
</dbReference>
<dbReference type="EMBL" id="SOEB01000002">
    <property type="protein sequence ID" value="TDX33139.1"/>
    <property type="molecule type" value="Genomic_DNA"/>
</dbReference>
<gene>
    <name evidence="7" type="ORF">EV657_10213</name>
    <name evidence="6" type="ORF">JMJ92_17470</name>
</gene>
<evidence type="ECO:0000256" key="4">
    <source>
        <dbReference type="ARBA" id="ARBA00022842"/>
    </source>
</evidence>
<dbReference type="InterPro" id="IPR000086">
    <property type="entry name" value="NUDIX_hydrolase_dom"/>
</dbReference>
<dbReference type="EMBL" id="JAESIL010000095">
    <property type="protein sequence ID" value="MBL3579927.1"/>
    <property type="molecule type" value="Genomic_DNA"/>
</dbReference>
<keyword evidence="4" id="KW-0460">Magnesium</keyword>
<evidence type="ECO:0000259" key="5">
    <source>
        <dbReference type="PROSITE" id="PS51462"/>
    </source>
</evidence>
<keyword evidence="2" id="KW-0479">Metal-binding</keyword>